<dbReference type="FunFam" id="3.40.190.10:FF:000095">
    <property type="entry name" value="Lactotransferrin"/>
    <property type="match status" value="1"/>
</dbReference>
<evidence type="ECO:0000256" key="1">
    <source>
        <dbReference type="ARBA" id="ARBA00004613"/>
    </source>
</evidence>
<evidence type="ECO:0000256" key="4">
    <source>
        <dbReference type="SAM" id="Phobius"/>
    </source>
</evidence>
<dbReference type="Pfam" id="PF00405">
    <property type="entry name" value="Transferrin"/>
    <property type="match status" value="2"/>
</dbReference>
<dbReference type="PROSITE" id="PS00206">
    <property type="entry name" value="TRANSFERRIN_LIKE_2"/>
    <property type="match status" value="2"/>
</dbReference>
<sequence>MGIGFMNMDGAAPKSSQSRCLVGWAIVSILVIIGLVIGLIVTKNELAQGTLQVQVVRWCTVSPAEMNKCSLMQKTMLSAQVQPVLQCIPRAGVDDCVSAIESGSADAMTTDGGHMFMHRDKLKPVMAEDYGEGDATYWAVAVVKKSDTSTSFTSAGLTGKTSCHTGINKTAGWVMPVGALKTKGIITGCDAAASISSLFGSVCAPGGGADLCSACKGSCKRNCDNEDYCGYSGAFRCLTEGSGDVAFVKHTTVRDNTDGLNTNEWASLLVSSDYELLCTDGSRAPTSAYRTCNLGKVPSHSVVVGKTASDEIATRVTQLLEVAQLRYGPHTDGDFQLFSGSSPDLLFKSSTQQLLPLKTACTIEAMLGQEYINAQASIQCTDQIDVPNSRSCLLPQHVDSMESRIRWCVVSTEEKTKCELIGSRITAMDSDVTVVCLLAENVDACALLISRGSADVTTMDGGELYNAGINHGLLPIVTEHYGGGSIPSYYAVAAIRANDTTTKFTKEGLKGKRTCHTGYQKTAGWNVPVGLMSRNEFFIGTRCNLPLGLASFVNSSCVPGIESSEPGVITQLCLNCRGDCTKNSPYSGYTGAFNCLNNGDGDVAFIKHTTISVTERQHFMLLCPNGTIAPPEDYLTCHLAQVPPHALVTSQHHSFEYNDKVWYLLNQIQSSNDNILFTSPTGSNDLIFKDSTQSLCKVPINCSWRRFLGQEYATAVDGIQCSQATHAPVTSCNYGDTCPGSK</sequence>
<keyword evidence="3" id="KW-0677">Repeat</keyword>
<keyword evidence="4" id="KW-0812">Transmembrane</keyword>
<dbReference type="Gene3D" id="3.40.190.10">
    <property type="entry name" value="Periplasmic binding protein-like II"/>
    <property type="match status" value="4"/>
</dbReference>
<name>A0A6F9DJV8_9ASCI</name>
<dbReference type="EMBL" id="LR787892">
    <property type="protein sequence ID" value="CAB3263754.1"/>
    <property type="molecule type" value="mRNA"/>
</dbReference>
<proteinExistence type="evidence at transcript level"/>
<protein>
    <submittedName>
        <fullName evidence="6">Serotransferrin-1</fullName>
    </submittedName>
</protein>
<evidence type="ECO:0000256" key="2">
    <source>
        <dbReference type="ARBA" id="ARBA00022525"/>
    </source>
</evidence>
<evidence type="ECO:0000256" key="3">
    <source>
        <dbReference type="ARBA" id="ARBA00022737"/>
    </source>
</evidence>
<feature type="domain" description="Transferrin-like" evidence="5">
    <location>
        <begin position="405"/>
        <end position="721"/>
    </location>
</feature>
<keyword evidence="4" id="KW-0472">Membrane</keyword>
<dbReference type="AlphaFoldDB" id="A0A6F9DJV8"/>
<reference evidence="6" key="1">
    <citation type="submission" date="2020-04" db="EMBL/GenBank/DDBJ databases">
        <authorList>
            <person name="Neveu A P."/>
        </authorList>
    </citation>
    <scope>NUCLEOTIDE SEQUENCE</scope>
    <source>
        <tissue evidence="6">Whole embryo</tissue>
    </source>
</reference>
<dbReference type="PROSITE" id="PS00205">
    <property type="entry name" value="TRANSFERRIN_LIKE_1"/>
    <property type="match status" value="1"/>
</dbReference>
<accession>A0A6F9DJV8</accession>
<dbReference type="GO" id="GO:0005615">
    <property type="term" value="C:extracellular space"/>
    <property type="evidence" value="ECO:0007669"/>
    <property type="project" value="TreeGrafter"/>
</dbReference>
<feature type="domain" description="Transferrin-like" evidence="5">
    <location>
        <begin position="56"/>
        <end position="380"/>
    </location>
</feature>
<dbReference type="SUPFAM" id="SSF53850">
    <property type="entry name" value="Periplasmic binding protein-like II"/>
    <property type="match status" value="2"/>
</dbReference>
<feature type="transmembrane region" description="Helical" evidence="4">
    <location>
        <begin position="21"/>
        <end position="41"/>
    </location>
</feature>
<gene>
    <name evidence="6" type="primary">Meltf</name>
</gene>
<dbReference type="PROSITE" id="PS51408">
    <property type="entry name" value="TRANSFERRIN_LIKE_4"/>
    <property type="match status" value="2"/>
</dbReference>
<evidence type="ECO:0000259" key="5">
    <source>
        <dbReference type="PROSITE" id="PS51408"/>
    </source>
</evidence>
<dbReference type="SMART" id="SM00094">
    <property type="entry name" value="TR_FER"/>
    <property type="match status" value="2"/>
</dbReference>
<dbReference type="InterPro" id="IPR018195">
    <property type="entry name" value="Transferrin_Fe_BS"/>
</dbReference>
<dbReference type="InterPro" id="IPR001156">
    <property type="entry name" value="Transferrin-like_dom"/>
</dbReference>
<evidence type="ECO:0000313" key="6">
    <source>
        <dbReference type="EMBL" id="CAB3263754.1"/>
    </source>
</evidence>
<dbReference type="GO" id="GO:0005886">
    <property type="term" value="C:plasma membrane"/>
    <property type="evidence" value="ECO:0007669"/>
    <property type="project" value="TreeGrafter"/>
</dbReference>
<keyword evidence="2" id="KW-0964">Secreted</keyword>
<dbReference type="PANTHER" id="PTHR11485">
    <property type="entry name" value="TRANSFERRIN"/>
    <property type="match status" value="1"/>
</dbReference>
<keyword evidence="4" id="KW-1133">Transmembrane helix</keyword>
<dbReference type="PANTHER" id="PTHR11485:SF29">
    <property type="entry name" value="TRANSFERRIN 2"/>
    <property type="match status" value="1"/>
</dbReference>
<dbReference type="GO" id="GO:0005769">
    <property type="term" value="C:early endosome"/>
    <property type="evidence" value="ECO:0007669"/>
    <property type="project" value="TreeGrafter"/>
</dbReference>
<dbReference type="CDD" id="cd13529">
    <property type="entry name" value="PBP2_transferrin"/>
    <property type="match status" value="2"/>
</dbReference>
<dbReference type="GO" id="GO:0055037">
    <property type="term" value="C:recycling endosome"/>
    <property type="evidence" value="ECO:0007669"/>
    <property type="project" value="TreeGrafter"/>
</dbReference>
<organism evidence="6">
    <name type="scientific">Phallusia mammillata</name>
    <dbReference type="NCBI Taxonomy" id="59560"/>
    <lineage>
        <taxon>Eukaryota</taxon>
        <taxon>Metazoa</taxon>
        <taxon>Chordata</taxon>
        <taxon>Tunicata</taxon>
        <taxon>Ascidiacea</taxon>
        <taxon>Phlebobranchia</taxon>
        <taxon>Ascidiidae</taxon>
        <taxon>Phallusia</taxon>
    </lineage>
</organism>
<comment type="subcellular location">
    <subcellularLocation>
        <location evidence="1">Secreted</location>
    </subcellularLocation>
</comment>
<dbReference type="PRINTS" id="PR00422">
    <property type="entry name" value="TRANSFERRIN"/>
</dbReference>
<dbReference type="GO" id="GO:0006826">
    <property type="term" value="P:iron ion transport"/>
    <property type="evidence" value="ECO:0007669"/>
    <property type="project" value="TreeGrafter"/>
</dbReference>